<dbReference type="SUPFAM" id="SSF51182">
    <property type="entry name" value="RmlC-like cupins"/>
    <property type="match status" value="1"/>
</dbReference>
<evidence type="ECO:0000256" key="1">
    <source>
        <dbReference type="ARBA" id="ARBA00006622"/>
    </source>
</evidence>
<dbReference type="GO" id="GO:0016702">
    <property type="term" value="F:oxidoreductase activity, acting on single donors with incorporation of molecular oxygen, incorporation of two atoms of oxygen"/>
    <property type="evidence" value="ECO:0007669"/>
    <property type="project" value="InterPro"/>
</dbReference>
<dbReference type="InterPro" id="IPR014710">
    <property type="entry name" value="RmlC-like_jellyroll"/>
</dbReference>
<dbReference type="PANTHER" id="PTHR12918:SF1">
    <property type="entry name" value="CYSTEINE DIOXYGENASE TYPE 1"/>
    <property type="match status" value="1"/>
</dbReference>
<keyword evidence="3" id="KW-0223">Dioxygenase</keyword>
<dbReference type="InterPro" id="IPR011051">
    <property type="entry name" value="RmlC_Cupin_sf"/>
</dbReference>
<comment type="similarity">
    <text evidence="1">Belongs to the cysteine dioxygenase family.</text>
</comment>
<evidence type="ECO:0000256" key="5">
    <source>
        <dbReference type="ARBA" id="ARBA00023004"/>
    </source>
</evidence>
<evidence type="ECO:0000256" key="4">
    <source>
        <dbReference type="ARBA" id="ARBA00023002"/>
    </source>
</evidence>
<dbReference type="PANTHER" id="PTHR12918">
    <property type="entry name" value="CYSTEINE DIOXYGENASE"/>
    <property type="match status" value="1"/>
</dbReference>
<dbReference type="Pfam" id="PF05995">
    <property type="entry name" value="CDO_I"/>
    <property type="match status" value="1"/>
</dbReference>
<dbReference type="Gene3D" id="2.60.120.10">
    <property type="entry name" value="Jelly Rolls"/>
    <property type="match status" value="1"/>
</dbReference>
<accession>A0A7K0CWX7</accession>
<evidence type="ECO:0000256" key="2">
    <source>
        <dbReference type="ARBA" id="ARBA00022723"/>
    </source>
</evidence>
<keyword evidence="2" id="KW-0479">Metal-binding</keyword>
<dbReference type="GO" id="GO:0008198">
    <property type="term" value="F:ferrous iron binding"/>
    <property type="evidence" value="ECO:0007669"/>
    <property type="project" value="TreeGrafter"/>
</dbReference>
<evidence type="ECO:0008006" key="9">
    <source>
        <dbReference type="Google" id="ProtNLM"/>
    </source>
</evidence>
<protein>
    <recommendedName>
        <fullName evidence="9">Cysteine dioxygenase</fullName>
    </recommendedName>
</protein>
<feature type="region of interest" description="Disordered" evidence="6">
    <location>
        <begin position="199"/>
        <end position="236"/>
    </location>
</feature>
<dbReference type="EMBL" id="WEGK01000002">
    <property type="protein sequence ID" value="MQY18017.1"/>
    <property type="molecule type" value="Genomic_DNA"/>
</dbReference>
<evidence type="ECO:0000256" key="6">
    <source>
        <dbReference type="SAM" id="MobiDB-lite"/>
    </source>
</evidence>
<sequence>MRSAGITRPARVVPSHFSAGGSRLSTDVTDRAVASALPTRLRPADLLRLTDEGAEDVLAGRYDHLFPAGGVWPTENRWATRLLADDEVDVWLISWVPDRYTELHDHAGSLGALTVLSGALSEFRWNGRELRERTLSAGDQASFPLGWVHDVVRAPEPVVGAKDELGPMDPTLSVHAYSPPLTAMSYYEVTGHGTLRRTRTVLTDEPEPEPKPDTGTATGDLLSSNPGPATHTPKAM</sequence>
<dbReference type="InterPro" id="IPR010300">
    <property type="entry name" value="CDO_1"/>
</dbReference>
<evidence type="ECO:0000256" key="3">
    <source>
        <dbReference type="ARBA" id="ARBA00022964"/>
    </source>
</evidence>
<evidence type="ECO:0000313" key="7">
    <source>
        <dbReference type="EMBL" id="MQY18017.1"/>
    </source>
</evidence>
<gene>
    <name evidence="7" type="ORF">NRB20_10860</name>
</gene>
<organism evidence="7 8">
    <name type="scientific">Nocardia macrotermitis</name>
    <dbReference type="NCBI Taxonomy" id="2585198"/>
    <lineage>
        <taxon>Bacteria</taxon>
        <taxon>Bacillati</taxon>
        <taxon>Actinomycetota</taxon>
        <taxon>Actinomycetes</taxon>
        <taxon>Mycobacteriales</taxon>
        <taxon>Nocardiaceae</taxon>
        <taxon>Nocardia</taxon>
    </lineage>
</organism>
<feature type="compositionally biased region" description="Polar residues" evidence="6">
    <location>
        <begin position="215"/>
        <end position="227"/>
    </location>
</feature>
<evidence type="ECO:0000313" key="8">
    <source>
        <dbReference type="Proteomes" id="UP000438448"/>
    </source>
</evidence>
<dbReference type="AlphaFoldDB" id="A0A7K0CWX7"/>
<dbReference type="RefSeq" id="WP_153408073.1">
    <property type="nucleotide sequence ID" value="NZ_WEGK01000002.1"/>
</dbReference>
<comment type="caution">
    <text evidence="7">The sequence shown here is derived from an EMBL/GenBank/DDBJ whole genome shotgun (WGS) entry which is preliminary data.</text>
</comment>
<dbReference type="Proteomes" id="UP000438448">
    <property type="component" value="Unassembled WGS sequence"/>
</dbReference>
<proteinExistence type="inferred from homology"/>
<reference evidence="7 8" key="1">
    <citation type="submission" date="2019-10" db="EMBL/GenBank/DDBJ databases">
        <title>Nocardia macrotermitis sp. nov. and Nocardia aurantia sp. nov., isolated from the gut of fungus growing-termite Macrotermes natalensis.</title>
        <authorList>
            <person name="Benndorf R."/>
            <person name="Schwitalla J."/>
            <person name="Martin K."/>
            <person name="De Beer W."/>
            <person name="Kaster A.-K."/>
            <person name="Vollmers J."/>
            <person name="Poulsen M."/>
            <person name="Beemelmanns C."/>
        </authorList>
    </citation>
    <scope>NUCLEOTIDE SEQUENCE [LARGE SCALE GENOMIC DNA]</scope>
    <source>
        <strain evidence="7 8">RB20</strain>
    </source>
</reference>
<dbReference type="OrthoDB" id="4217976at2"/>
<keyword evidence="5" id="KW-0408">Iron</keyword>
<keyword evidence="4" id="KW-0560">Oxidoreductase</keyword>
<keyword evidence="8" id="KW-1185">Reference proteome</keyword>
<name>A0A7K0CWX7_9NOCA</name>